<feature type="transmembrane region" description="Helical" evidence="2">
    <location>
        <begin position="547"/>
        <end position="571"/>
    </location>
</feature>
<accession>A0A4U1JHX0</accession>
<protein>
    <submittedName>
        <fullName evidence="4">M28 family peptidase</fullName>
    </submittedName>
</protein>
<keyword evidence="5" id="KW-1185">Reference proteome</keyword>
<name>A0A4U1JHX0_9BACT</name>
<dbReference type="AlphaFoldDB" id="A0A4U1JHX0"/>
<keyword evidence="2" id="KW-0472">Membrane</keyword>
<dbReference type="InterPro" id="IPR007484">
    <property type="entry name" value="Peptidase_M28"/>
</dbReference>
<evidence type="ECO:0000256" key="1">
    <source>
        <dbReference type="SAM" id="MobiDB-lite"/>
    </source>
</evidence>
<dbReference type="InterPro" id="IPR045175">
    <property type="entry name" value="M28_fam"/>
</dbReference>
<dbReference type="PANTHER" id="PTHR12147">
    <property type="entry name" value="METALLOPEPTIDASE M28 FAMILY MEMBER"/>
    <property type="match status" value="1"/>
</dbReference>
<gene>
    <name evidence="4" type="ORF">E8A74_06185</name>
</gene>
<feature type="compositionally biased region" description="Basic and acidic residues" evidence="1">
    <location>
        <begin position="1"/>
        <end position="11"/>
    </location>
</feature>
<evidence type="ECO:0000256" key="2">
    <source>
        <dbReference type="SAM" id="Phobius"/>
    </source>
</evidence>
<dbReference type="Pfam" id="PF04389">
    <property type="entry name" value="Peptidase_M28"/>
    <property type="match status" value="1"/>
</dbReference>
<dbReference type="EMBL" id="SSMQ01000004">
    <property type="protein sequence ID" value="TKD12192.1"/>
    <property type="molecule type" value="Genomic_DNA"/>
</dbReference>
<feature type="transmembrane region" description="Helical" evidence="2">
    <location>
        <begin position="493"/>
        <end position="513"/>
    </location>
</feature>
<feature type="transmembrane region" description="Helical" evidence="2">
    <location>
        <begin position="466"/>
        <end position="486"/>
    </location>
</feature>
<feature type="transmembrane region" description="Helical" evidence="2">
    <location>
        <begin position="423"/>
        <end position="446"/>
    </location>
</feature>
<dbReference type="PANTHER" id="PTHR12147:SF26">
    <property type="entry name" value="PEPTIDASE M28 DOMAIN-CONTAINING PROTEIN"/>
    <property type="match status" value="1"/>
</dbReference>
<proteinExistence type="predicted"/>
<evidence type="ECO:0000313" key="5">
    <source>
        <dbReference type="Proteomes" id="UP000309215"/>
    </source>
</evidence>
<keyword evidence="2" id="KW-0812">Transmembrane</keyword>
<evidence type="ECO:0000259" key="3">
    <source>
        <dbReference type="Pfam" id="PF04389"/>
    </source>
</evidence>
<dbReference type="Proteomes" id="UP000309215">
    <property type="component" value="Unassembled WGS sequence"/>
</dbReference>
<dbReference type="OrthoDB" id="9778250at2"/>
<organism evidence="4 5">
    <name type="scientific">Polyangium fumosum</name>
    <dbReference type="NCBI Taxonomy" id="889272"/>
    <lineage>
        <taxon>Bacteria</taxon>
        <taxon>Pseudomonadati</taxon>
        <taxon>Myxococcota</taxon>
        <taxon>Polyangia</taxon>
        <taxon>Polyangiales</taxon>
        <taxon>Polyangiaceae</taxon>
        <taxon>Polyangium</taxon>
    </lineage>
</organism>
<dbReference type="Gene3D" id="3.40.630.10">
    <property type="entry name" value="Zn peptidases"/>
    <property type="match status" value="1"/>
</dbReference>
<evidence type="ECO:0000313" key="4">
    <source>
        <dbReference type="EMBL" id="TKD12192.1"/>
    </source>
</evidence>
<feature type="transmembrane region" description="Helical" evidence="2">
    <location>
        <begin position="70"/>
        <end position="92"/>
    </location>
</feature>
<dbReference type="GO" id="GO:0006508">
    <property type="term" value="P:proteolysis"/>
    <property type="evidence" value="ECO:0007669"/>
    <property type="project" value="InterPro"/>
</dbReference>
<feature type="transmembrane region" description="Helical" evidence="2">
    <location>
        <begin position="392"/>
        <end position="411"/>
    </location>
</feature>
<feature type="transmembrane region" description="Helical" evidence="2">
    <location>
        <begin position="577"/>
        <end position="595"/>
    </location>
</feature>
<feature type="region of interest" description="Disordered" evidence="1">
    <location>
        <begin position="1"/>
        <end position="26"/>
    </location>
</feature>
<feature type="transmembrane region" description="Helical" evidence="2">
    <location>
        <begin position="519"/>
        <end position="535"/>
    </location>
</feature>
<dbReference type="SUPFAM" id="SSF53187">
    <property type="entry name" value="Zn-dependent exopeptidases"/>
    <property type="match status" value="1"/>
</dbReference>
<keyword evidence="2" id="KW-1133">Transmembrane helix</keyword>
<comment type="caution">
    <text evidence="4">The sequence shown here is derived from an EMBL/GenBank/DDBJ whole genome shotgun (WGS) entry which is preliminary data.</text>
</comment>
<feature type="domain" description="Peptidase M28" evidence="3">
    <location>
        <begin position="170"/>
        <end position="356"/>
    </location>
</feature>
<reference evidence="4 5" key="1">
    <citation type="submission" date="2019-04" db="EMBL/GenBank/DDBJ databases">
        <authorList>
            <person name="Li Y."/>
            <person name="Wang J."/>
        </authorList>
    </citation>
    <scope>NUCLEOTIDE SEQUENCE [LARGE SCALE GENOMIC DNA]</scope>
    <source>
        <strain evidence="4 5">DSM 14668</strain>
    </source>
</reference>
<dbReference type="GO" id="GO:0008235">
    <property type="term" value="F:metalloexopeptidase activity"/>
    <property type="evidence" value="ECO:0007669"/>
    <property type="project" value="InterPro"/>
</dbReference>
<sequence>MCGREKHERTRTTSWGRRGAPHRIDARRDACEQNPITAPRPAAVVVSGPAPRVVPRAHEPRAKPMKIPPAAHRAALVLALLAIVAFRIVAFVPKAPPASPTPQAFSVDLAAAHVAHLAAAPRPPGTSGHDAAQELIRAELTRLGIPVEIQRATALGTHWGVPYDGARVENLVARLPGRERGPALALVAHYDSVPNAPGAADDASGVAVLLETARALRAGPALRKDVIFLFTDAEEAGVLGGNVFVREHPSFRDIGLVLNFDARGTRGPVGLIETSADAGALVRHFADAAPDPVATSLFPEIARRLGHQTDFFPFRQAGVPGMNFAAADGAAHYHSPVDAPAHLDRRTLAHAGTLATSLARRFGDLELTTLAAEPVVYFDVPGLGLIVYGRAWAMPIAMIPAALFAFALLSAVRRGQARPARVLAGFGVLLASLVLAAGLAAGFVAALRALAPVWGVFRGDPFDPGLARIALALLGVAVFAAAHRFFRARLSPFELALGAASAWLLLAFVTAALLPGASFLFALPLAASLAGLLVWQRRPAPQSPSSGLWLLLSALPALVLVVPVPYLLFVALGLPRAAPAVAVVVLLAGLLAPLFEVFGAGASRKPALGLAAAFVVTLGLAVVTNPFSPARPRPACLAYAFDADRREAVWTTTEDKPTPWTTLHIPEATRRAARFSLPDQGTLRYEAEAPPLDLPPPQFEALGDTIHEGIRTLRFRLRSGRSAPFVLVSVTSEAPLRGATIDGRRVDEPSAFRATAAEPWGFTFQGLPAEGIEGSIDLAPGAPVTVRVVDRTYALPEQLLRAPIPADVMLMPFRIAGSTFVAAERTFGPGP</sequence>
<feature type="transmembrane region" description="Helical" evidence="2">
    <location>
        <begin position="607"/>
        <end position="627"/>
    </location>
</feature>